<evidence type="ECO:0000313" key="7">
    <source>
        <dbReference type="Proteomes" id="UP000294215"/>
    </source>
</evidence>
<evidence type="ECO:0000313" key="3">
    <source>
        <dbReference type="EMBL" id="TBC17256.1"/>
    </source>
</evidence>
<evidence type="ECO:0000313" key="5">
    <source>
        <dbReference type="Proteomes" id="UP000291659"/>
    </source>
</evidence>
<gene>
    <name evidence="4" type="ORF">ELG94_23195</name>
    <name evidence="3" type="ORF">ELH40_21100</name>
    <name evidence="2" type="ORF">ELH98_22740</name>
</gene>
<dbReference type="EMBL" id="SIOX01000001">
    <property type="protein sequence ID" value="TAX83689.1"/>
    <property type="molecule type" value="Genomic_DNA"/>
</dbReference>
<dbReference type="Proteomes" id="UP000291892">
    <property type="component" value="Unassembled WGS sequence"/>
</dbReference>
<keyword evidence="1" id="KW-1133">Transmembrane helix</keyword>
<sequence length="63" mass="6842">MIKPRHSNPSPYGDLTGRGFASLLFAMGESLILFAGMLELRSGARVENPDTVFPSELVRGNYG</sequence>
<dbReference type="Proteomes" id="UP000291659">
    <property type="component" value="Unassembled WGS sequence"/>
</dbReference>
<feature type="transmembrane region" description="Helical" evidence="1">
    <location>
        <begin position="20"/>
        <end position="38"/>
    </location>
</feature>
<proteinExistence type="predicted"/>
<protein>
    <submittedName>
        <fullName evidence="4">Uncharacterized protein</fullName>
    </submittedName>
</protein>
<dbReference type="EMBL" id="SIMR01000001">
    <property type="protein sequence ID" value="TBC17256.1"/>
    <property type="molecule type" value="Genomic_DNA"/>
</dbReference>
<evidence type="ECO:0000313" key="2">
    <source>
        <dbReference type="EMBL" id="TAX83689.1"/>
    </source>
</evidence>
<evidence type="ECO:0000313" key="6">
    <source>
        <dbReference type="Proteomes" id="UP000291892"/>
    </source>
</evidence>
<dbReference type="Proteomes" id="UP000294215">
    <property type="component" value="Unassembled WGS sequence"/>
</dbReference>
<dbReference type="EMBL" id="SIKX01000001">
    <property type="protein sequence ID" value="TBF21052.1"/>
    <property type="molecule type" value="Genomic_DNA"/>
</dbReference>
<keyword evidence="1" id="KW-0472">Membrane</keyword>
<keyword evidence="5" id="KW-1185">Reference proteome</keyword>
<comment type="caution">
    <text evidence="4">The sequence shown here is derived from an EMBL/GenBank/DDBJ whole genome shotgun (WGS) entry which is preliminary data.</text>
</comment>
<keyword evidence="1" id="KW-0812">Transmembrane</keyword>
<evidence type="ECO:0000256" key="1">
    <source>
        <dbReference type="SAM" id="Phobius"/>
    </source>
</evidence>
<name>A0AAE8U429_9HYPH</name>
<evidence type="ECO:0000313" key="4">
    <source>
        <dbReference type="EMBL" id="TBF21052.1"/>
    </source>
</evidence>
<dbReference type="AlphaFoldDB" id="A0AAE8U429"/>
<accession>A0AAE8U429</accession>
<reference evidence="5 6" key="1">
    <citation type="submission" date="2019-02" db="EMBL/GenBank/DDBJ databases">
        <title>The genomic architecture of introgression among sibling species of bacteria.</title>
        <authorList>
            <person name="Cavassim M.I.A."/>
            <person name="Moeskjaer S."/>
            <person name="Moslemi C."/>
            <person name="Fields B."/>
            <person name="Bachmann A."/>
            <person name="Vilhjalmsson B."/>
            <person name="Schierup M.H."/>
            <person name="Young J.P.W."/>
            <person name="Andersen S.U."/>
        </authorList>
    </citation>
    <scope>NUCLEOTIDE SEQUENCE [LARGE SCALE GENOMIC DNA]</scope>
    <source>
        <strain evidence="2 5">SM141A</strain>
        <strain evidence="4 6">SM42</strain>
        <strain evidence="3 7">SM92</strain>
    </source>
</reference>
<organism evidence="4 6">
    <name type="scientific">Rhizobium ruizarguesonis</name>
    <dbReference type="NCBI Taxonomy" id="2081791"/>
    <lineage>
        <taxon>Bacteria</taxon>
        <taxon>Pseudomonadati</taxon>
        <taxon>Pseudomonadota</taxon>
        <taxon>Alphaproteobacteria</taxon>
        <taxon>Hyphomicrobiales</taxon>
        <taxon>Rhizobiaceae</taxon>
        <taxon>Rhizobium/Agrobacterium group</taxon>
        <taxon>Rhizobium</taxon>
    </lineage>
</organism>